<keyword evidence="9" id="KW-0175">Coiled coil</keyword>
<comment type="similarity">
    <text evidence="2 8">Belongs to the ammonia transporter channel (TC 1.A.11.2) family.</text>
</comment>
<protein>
    <recommendedName>
        <fullName evidence="8">Ammonium transporter</fullName>
    </recommendedName>
</protein>
<dbReference type="AlphaFoldDB" id="A0A0N4UFZ1"/>
<dbReference type="InterPro" id="IPR024041">
    <property type="entry name" value="NH4_transpt_AmtB-like_dom"/>
</dbReference>
<feature type="transmembrane region" description="Helical" evidence="8">
    <location>
        <begin position="229"/>
        <end position="251"/>
    </location>
</feature>
<proteinExistence type="inferred from homology"/>
<feature type="transmembrane region" description="Helical" evidence="8">
    <location>
        <begin position="388"/>
        <end position="413"/>
    </location>
</feature>
<evidence type="ECO:0000313" key="11">
    <source>
        <dbReference type="EMBL" id="VDN59521.1"/>
    </source>
</evidence>
<dbReference type="InterPro" id="IPR018047">
    <property type="entry name" value="Ammonium_transpt_CS"/>
</dbReference>
<dbReference type="PROSITE" id="PS01219">
    <property type="entry name" value="AMMONIUM_TRANSP"/>
    <property type="match status" value="1"/>
</dbReference>
<dbReference type="InterPro" id="IPR029020">
    <property type="entry name" value="Ammonium/urea_transptr"/>
</dbReference>
<dbReference type="Pfam" id="PF00909">
    <property type="entry name" value="Ammonium_transp"/>
    <property type="match status" value="1"/>
</dbReference>
<dbReference type="PANTHER" id="PTHR11730">
    <property type="entry name" value="AMMONIUM TRANSPORTER"/>
    <property type="match status" value="1"/>
</dbReference>
<evidence type="ECO:0000256" key="2">
    <source>
        <dbReference type="ARBA" id="ARBA00005887"/>
    </source>
</evidence>
<evidence type="ECO:0000256" key="9">
    <source>
        <dbReference type="SAM" id="Coils"/>
    </source>
</evidence>
<feature type="transmembrane region" description="Helical" evidence="8">
    <location>
        <begin position="263"/>
        <end position="283"/>
    </location>
</feature>
<dbReference type="FunFam" id="1.10.3430.10:FF:000008">
    <property type="entry name" value="Ammonium transporter"/>
    <property type="match status" value="1"/>
</dbReference>
<dbReference type="GO" id="GO:0097272">
    <property type="term" value="P:ammonium homeostasis"/>
    <property type="evidence" value="ECO:0007669"/>
    <property type="project" value="TreeGrafter"/>
</dbReference>
<evidence type="ECO:0000256" key="5">
    <source>
        <dbReference type="ARBA" id="ARBA00022989"/>
    </source>
</evidence>
<keyword evidence="13" id="KW-1185">Reference proteome</keyword>
<dbReference type="PANTHER" id="PTHR11730:SF29">
    <property type="entry name" value="AMMONIUM TRANSPORTER 3-RELATED"/>
    <property type="match status" value="1"/>
</dbReference>
<evidence type="ECO:0000256" key="6">
    <source>
        <dbReference type="ARBA" id="ARBA00023136"/>
    </source>
</evidence>
<dbReference type="GO" id="GO:0008519">
    <property type="term" value="F:ammonium channel activity"/>
    <property type="evidence" value="ECO:0007669"/>
    <property type="project" value="InterPro"/>
</dbReference>
<keyword evidence="5 8" id="KW-1133">Transmembrane helix</keyword>
<sequence length="524" mass="57631">MNSSRIKLETDHYTDFISISSQHEKDKLVQDDAVWIITSSFIIFTMHSGFGLLESGSVSTKDEVNIMVKNVVDVVFGGLSYWAIGYGLSFGDASGFENSFIGWGKFFYDPTRDDNKALKEGWAYASFLFQLSFATTASTIVSGAVAERAKLKSYILLGCFVILIQALPAHWIWDRNGFFFALGVVDFAGCSAVHMVGGMIGLMATIYLKPRRNRFSKDSVHQMSSPTNALLGTFMLWWGWFGINSGSAWGITNGRWRLGARAAVATIMSSIGGGATSIVVSFIKTKKLQINFLIYGLLSSIVAITAICAVARPWHALVIGSVSSAISISILPILEKLKIDDPVGIVPIHLTSSLWGMFAVGLFAEDDRFLSVTYGQYGLFYSGNLNLLGKQMLCSLTIIVYSAVIGLAVLMGLGKSPLGLRVTDYEEQIGADAVEHGLAGQNVARYHIEKPISNKTFATVTKAITKWKLLTRRSRMLRQQRLQQMMEKSETNLNELRKRSAFALDAEALEPNGSNNYCTRNIKV</sequence>
<feature type="domain" description="Ammonium transporter AmtB-like" evidence="10">
    <location>
        <begin position="34"/>
        <end position="438"/>
    </location>
</feature>
<dbReference type="NCBIfam" id="TIGR00836">
    <property type="entry name" value="amt"/>
    <property type="match status" value="1"/>
</dbReference>
<accession>A0A0N4UFZ1</accession>
<gene>
    <name evidence="11" type="ORF">DME_LOCUS9494</name>
</gene>
<name>A0A0N4UFZ1_DRAME</name>
<feature type="transmembrane region" description="Helical" evidence="8">
    <location>
        <begin position="346"/>
        <end position="364"/>
    </location>
</feature>
<dbReference type="STRING" id="318479.A0A0N4UFZ1"/>
<evidence type="ECO:0000256" key="4">
    <source>
        <dbReference type="ARBA" id="ARBA00022692"/>
    </source>
</evidence>
<feature type="transmembrane region" description="Helical" evidence="8">
    <location>
        <begin position="316"/>
        <end position="334"/>
    </location>
</feature>
<dbReference type="Proteomes" id="UP000038040">
    <property type="component" value="Unplaced"/>
</dbReference>
<dbReference type="Proteomes" id="UP000274756">
    <property type="component" value="Unassembled WGS sequence"/>
</dbReference>
<evidence type="ECO:0000313" key="12">
    <source>
        <dbReference type="Proteomes" id="UP000038040"/>
    </source>
</evidence>
<dbReference type="EMBL" id="UYYG01001183">
    <property type="protein sequence ID" value="VDN59521.1"/>
    <property type="molecule type" value="Genomic_DNA"/>
</dbReference>
<organism evidence="12 14">
    <name type="scientific">Dracunculus medinensis</name>
    <name type="common">Guinea worm</name>
    <dbReference type="NCBI Taxonomy" id="318479"/>
    <lineage>
        <taxon>Eukaryota</taxon>
        <taxon>Metazoa</taxon>
        <taxon>Ecdysozoa</taxon>
        <taxon>Nematoda</taxon>
        <taxon>Chromadorea</taxon>
        <taxon>Rhabditida</taxon>
        <taxon>Spirurina</taxon>
        <taxon>Dracunculoidea</taxon>
        <taxon>Dracunculidae</taxon>
        <taxon>Dracunculus</taxon>
    </lineage>
</organism>
<evidence type="ECO:0000259" key="10">
    <source>
        <dbReference type="Pfam" id="PF00909"/>
    </source>
</evidence>
<comment type="subcellular location">
    <subcellularLocation>
        <location evidence="8">Cell membrane</location>
        <topology evidence="8">Multi-pass membrane protein</topology>
    </subcellularLocation>
    <subcellularLocation>
        <location evidence="1">Membrane</location>
        <topology evidence="1">Multi-pass membrane protein</topology>
    </subcellularLocation>
</comment>
<dbReference type="InterPro" id="IPR001905">
    <property type="entry name" value="Ammonium_transpt"/>
</dbReference>
<dbReference type="SUPFAM" id="SSF111352">
    <property type="entry name" value="Ammonium transporter"/>
    <property type="match status" value="1"/>
</dbReference>
<evidence type="ECO:0000256" key="1">
    <source>
        <dbReference type="ARBA" id="ARBA00004141"/>
    </source>
</evidence>
<keyword evidence="6 8" id="KW-0472">Membrane</keyword>
<feature type="coiled-coil region" evidence="9">
    <location>
        <begin position="479"/>
        <end position="506"/>
    </location>
</feature>
<evidence type="ECO:0000313" key="14">
    <source>
        <dbReference type="WBParaSite" id="DME_0000638301-mRNA-1"/>
    </source>
</evidence>
<dbReference type="OrthoDB" id="534912at2759"/>
<dbReference type="GO" id="GO:0005886">
    <property type="term" value="C:plasma membrane"/>
    <property type="evidence" value="ECO:0007669"/>
    <property type="project" value="UniProtKB-SubCell"/>
</dbReference>
<evidence type="ECO:0000256" key="8">
    <source>
        <dbReference type="RuleBase" id="RU362002"/>
    </source>
</evidence>
<evidence type="ECO:0000256" key="7">
    <source>
        <dbReference type="ARBA" id="ARBA00023177"/>
    </source>
</evidence>
<keyword evidence="4 8" id="KW-0812">Transmembrane</keyword>
<feature type="transmembrane region" description="Helical" evidence="8">
    <location>
        <begin position="122"/>
        <end position="146"/>
    </location>
</feature>
<evidence type="ECO:0000313" key="13">
    <source>
        <dbReference type="Proteomes" id="UP000274756"/>
    </source>
</evidence>
<feature type="transmembrane region" description="Helical" evidence="8">
    <location>
        <begin position="33"/>
        <end position="54"/>
    </location>
</feature>
<keyword evidence="3 8" id="KW-0813">Transport</keyword>
<feature type="transmembrane region" description="Helical" evidence="8">
    <location>
        <begin position="153"/>
        <end position="173"/>
    </location>
</feature>
<dbReference type="WBParaSite" id="DME_0000638301-mRNA-1">
    <property type="protein sequence ID" value="DME_0000638301-mRNA-1"/>
    <property type="gene ID" value="DME_0000638301"/>
</dbReference>
<feature type="transmembrane region" description="Helical" evidence="8">
    <location>
        <begin position="290"/>
        <end position="310"/>
    </location>
</feature>
<evidence type="ECO:0000256" key="3">
    <source>
        <dbReference type="ARBA" id="ARBA00022448"/>
    </source>
</evidence>
<reference evidence="11 13" key="2">
    <citation type="submission" date="2018-11" db="EMBL/GenBank/DDBJ databases">
        <authorList>
            <consortium name="Pathogen Informatics"/>
        </authorList>
    </citation>
    <scope>NUCLEOTIDE SEQUENCE [LARGE SCALE GENOMIC DNA]</scope>
</reference>
<dbReference type="Gene3D" id="1.10.3430.10">
    <property type="entry name" value="Ammonium transporter AmtB like domains"/>
    <property type="match status" value="1"/>
</dbReference>
<keyword evidence="7 8" id="KW-0924">Ammonia transport</keyword>
<reference evidence="14" key="1">
    <citation type="submission" date="2017-02" db="UniProtKB">
        <authorList>
            <consortium name="WormBaseParasite"/>
        </authorList>
    </citation>
    <scope>IDENTIFICATION</scope>
</reference>
<feature type="transmembrane region" description="Helical" evidence="8">
    <location>
        <begin position="179"/>
        <end position="208"/>
    </location>
</feature>